<dbReference type="InterPro" id="IPR011009">
    <property type="entry name" value="Kinase-like_dom_sf"/>
</dbReference>
<gene>
    <name evidence="1" type="ORF">JOE57_001081</name>
</gene>
<sequence>MPVPARPVPLPFALTWTDVASCLPGFTSGGSAWLTYTKQGLHQGGPGNALLTLRYRDAHDHPQQRTLFVKEIRDPHLREAARYPYLADRGVPVARLLATVDHADAEVIMLEFLPTIGIGRDEADDMLTLAAMLNALTDIPQELFITQPGMPQDEFDTLVAEALARLTDSYPAVQPTGWLDAYRRAVESYHGLPRALTHGEFAPQQLGRTHGGQLVLFDLATAAERPRFADVANVLRPLSGYTGRSEPDLFATYLHLLEISGGKKLDVPSAWPELLLTRLVVMFESLPWLTSDDEHEPSARGVVHTIADDLATLNIDVHAR</sequence>
<comment type="caution">
    <text evidence="1">The sequence shown here is derived from an EMBL/GenBank/DDBJ whole genome shotgun (WGS) entry which is preliminary data.</text>
</comment>
<evidence type="ECO:0008006" key="3">
    <source>
        <dbReference type="Google" id="ProtNLM"/>
    </source>
</evidence>
<dbReference type="RefSeq" id="WP_204916745.1">
    <property type="nucleotide sequence ID" value="NZ_BAAAQP010000011.1"/>
</dbReference>
<proteinExistence type="predicted"/>
<dbReference type="SUPFAM" id="SSF56112">
    <property type="entry name" value="Protein kinase-like (PK-like)"/>
    <property type="match status" value="1"/>
</dbReference>
<organism evidence="1 2">
    <name type="scientific">Microlunatus panaciterrae</name>
    <dbReference type="NCBI Taxonomy" id="400768"/>
    <lineage>
        <taxon>Bacteria</taxon>
        <taxon>Bacillati</taxon>
        <taxon>Actinomycetota</taxon>
        <taxon>Actinomycetes</taxon>
        <taxon>Propionibacteriales</taxon>
        <taxon>Propionibacteriaceae</taxon>
        <taxon>Microlunatus</taxon>
    </lineage>
</organism>
<evidence type="ECO:0000313" key="1">
    <source>
        <dbReference type="EMBL" id="MBM7798160.1"/>
    </source>
</evidence>
<dbReference type="EMBL" id="JAFBCF010000001">
    <property type="protein sequence ID" value="MBM7798160.1"/>
    <property type="molecule type" value="Genomic_DNA"/>
</dbReference>
<evidence type="ECO:0000313" key="2">
    <source>
        <dbReference type="Proteomes" id="UP000704762"/>
    </source>
</evidence>
<name>A0ABS2RGN2_9ACTN</name>
<dbReference type="Proteomes" id="UP000704762">
    <property type="component" value="Unassembled WGS sequence"/>
</dbReference>
<accession>A0ABS2RGN2</accession>
<protein>
    <recommendedName>
        <fullName evidence="3">Aminoglycoside phosphotransferase domain-containing protein</fullName>
    </recommendedName>
</protein>
<reference evidence="1 2" key="1">
    <citation type="submission" date="2021-01" db="EMBL/GenBank/DDBJ databases">
        <title>Sequencing the genomes of 1000 actinobacteria strains.</title>
        <authorList>
            <person name="Klenk H.-P."/>
        </authorList>
    </citation>
    <scope>NUCLEOTIDE SEQUENCE [LARGE SCALE GENOMIC DNA]</scope>
    <source>
        <strain evidence="1 2">DSM 18662</strain>
    </source>
</reference>
<keyword evidence="2" id="KW-1185">Reference proteome</keyword>